<dbReference type="KEGG" id="pde:Pden_4171"/>
<evidence type="ECO:0000313" key="1">
    <source>
        <dbReference type="EMBL" id="ABL72235.1"/>
    </source>
</evidence>
<gene>
    <name evidence="1" type="ordered locus">Pden_4171</name>
</gene>
<accession>A1B9P1</accession>
<reference evidence="2" key="1">
    <citation type="submission" date="2006-12" db="EMBL/GenBank/DDBJ databases">
        <title>Complete sequence of chromosome 2 of Paracoccus denitrificans PD1222.</title>
        <authorList>
            <person name="Copeland A."/>
            <person name="Lucas S."/>
            <person name="Lapidus A."/>
            <person name="Barry K."/>
            <person name="Detter J.C."/>
            <person name="Glavina del Rio T."/>
            <person name="Hammon N."/>
            <person name="Israni S."/>
            <person name="Dalin E."/>
            <person name="Tice H."/>
            <person name="Pitluck S."/>
            <person name="Munk A.C."/>
            <person name="Brettin T."/>
            <person name="Bruce D."/>
            <person name="Han C."/>
            <person name="Tapia R."/>
            <person name="Gilna P."/>
            <person name="Schmutz J."/>
            <person name="Larimer F."/>
            <person name="Land M."/>
            <person name="Hauser L."/>
            <person name="Kyrpides N."/>
            <person name="Lykidis A."/>
            <person name="Spiro S."/>
            <person name="Richardson D.J."/>
            <person name="Moir J.W.B."/>
            <person name="Ferguson S.J."/>
            <person name="van Spanning R.J.M."/>
            <person name="Richardson P."/>
        </authorList>
    </citation>
    <scope>NUCLEOTIDE SEQUENCE [LARGE SCALE GENOMIC DNA]</scope>
    <source>
        <strain evidence="2">Pd 1222</strain>
    </source>
</reference>
<dbReference type="STRING" id="318586.Pden_4171"/>
<evidence type="ECO:0008006" key="3">
    <source>
        <dbReference type="Google" id="ProtNLM"/>
    </source>
</evidence>
<dbReference type="eggNOG" id="COG2191">
    <property type="taxonomic scope" value="Bacteria"/>
</dbReference>
<dbReference type="OrthoDB" id="259311at2"/>
<sequence>MGFPAFFDDAPVIRVRDPLAGFLGTAEGGAMTYRYADAVRLCGHSCPVVAGAWLMVLAGLEWLYGDDLPERGGIEVHMRDGVAQGTTGVTASVATLVTGAAAEGGFHGIGSGHLFSRRGLLRFEAPIDGVMALRRRDDGAGVVIDIDTGHVPHDPAIADLMPPAVAGLADPAEQARFAVLFQDRVRRMLAAADDPKLIHLYDWPAE</sequence>
<proteinExistence type="predicted"/>
<keyword evidence="2" id="KW-1185">Reference proteome</keyword>
<dbReference type="AlphaFoldDB" id="A1B9P1"/>
<dbReference type="Proteomes" id="UP000000361">
    <property type="component" value="Chromosome 2"/>
</dbReference>
<evidence type="ECO:0000313" key="2">
    <source>
        <dbReference type="Proteomes" id="UP000000361"/>
    </source>
</evidence>
<dbReference type="HOGENOM" id="CLU_1253797_0_0_5"/>
<name>A1B9P1_PARDP</name>
<dbReference type="GeneID" id="93453837"/>
<dbReference type="EnsemblBacteria" id="ABL72235">
    <property type="protein sequence ID" value="ABL72235"/>
    <property type="gene ID" value="Pden_4171"/>
</dbReference>
<dbReference type="RefSeq" id="WP_011750400.1">
    <property type="nucleotide sequence ID" value="NC_008687.1"/>
</dbReference>
<dbReference type="EMBL" id="CP000490">
    <property type="protein sequence ID" value="ABL72235.1"/>
    <property type="molecule type" value="Genomic_DNA"/>
</dbReference>
<organism evidence="1 2">
    <name type="scientific">Paracoccus denitrificans (strain Pd 1222)</name>
    <dbReference type="NCBI Taxonomy" id="318586"/>
    <lineage>
        <taxon>Bacteria</taxon>
        <taxon>Pseudomonadati</taxon>
        <taxon>Pseudomonadota</taxon>
        <taxon>Alphaproteobacteria</taxon>
        <taxon>Rhodobacterales</taxon>
        <taxon>Paracoccaceae</taxon>
        <taxon>Paracoccus</taxon>
    </lineage>
</organism>
<protein>
    <recommendedName>
        <fullName evidence="3">Formylmethanofuran dehydrogenase subunit E domain-containing protein</fullName>
    </recommendedName>
</protein>